<dbReference type="Proteomes" id="UP001341281">
    <property type="component" value="Chromosome 01"/>
</dbReference>
<dbReference type="Pfam" id="PF03732">
    <property type="entry name" value="Retrotrans_gag"/>
    <property type="match status" value="1"/>
</dbReference>
<dbReference type="PANTHER" id="PTHR33223">
    <property type="entry name" value="CCHC-TYPE DOMAIN-CONTAINING PROTEIN"/>
    <property type="match status" value="1"/>
</dbReference>
<dbReference type="PANTHER" id="PTHR33223:SF6">
    <property type="entry name" value="CCHC-TYPE DOMAIN-CONTAINING PROTEIN"/>
    <property type="match status" value="1"/>
</dbReference>
<name>A0AAQ3PV07_PASNO</name>
<feature type="domain" description="Retrotransposon gag" evidence="1">
    <location>
        <begin position="27"/>
        <end position="121"/>
    </location>
</feature>
<evidence type="ECO:0000313" key="2">
    <source>
        <dbReference type="EMBL" id="WVZ53164.1"/>
    </source>
</evidence>
<organism evidence="2 3">
    <name type="scientific">Paspalum notatum var. saurae</name>
    <dbReference type="NCBI Taxonomy" id="547442"/>
    <lineage>
        <taxon>Eukaryota</taxon>
        <taxon>Viridiplantae</taxon>
        <taxon>Streptophyta</taxon>
        <taxon>Embryophyta</taxon>
        <taxon>Tracheophyta</taxon>
        <taxon>Spermatophyta</taxon>
        <taxon>Magnoliopsida</taxon>
        <taxon>Liliopsida</taxon>
        <taxon>Poales</taxon>
        <taxon>Poaceae</taxon>
        <taxon>PACMAD clade</taxon>
        <taxon>Panicoideae</taxon>
        <taxon>Andropogonodae</taxon>
        <taxon>Paspaleae</taxon>
        <taxon>Paspalinae</taxon>
        <taxon>Paspalum</taxon>
    </lineage>
</organism>
<gene>
    <name evidence="2" type="ORF">U9M48_004145</name>
</gene>
<reference evidence="2 3" key="1">
    <citation type="submission" date="2024-02" db="EMBL/GenBank/DDBJ databases">
        <title>High-quality chromosome-scale genome assembly of Pensacola bahiagrass (Paspalum notatum Flugge var. saurae).</title>
        <authorList>
            <person name="Vega J.M."/>
            <person name="Podio M."/>
            <person name="Orjuela J."/>
            <person name="Siena L.A."/>
            <person name="Pessino S.C."/>
            <person name="Combes M.C."/>
            <person name="Mariac C."/>
            <person name="Albertini E."/>
            <person name="Pupilli F."/>
            <person name="Ortiz J.P.A."/>
            <person name="Leblanc O."/>
        </authorList>
    </citation>
    <scope>NUCLEOTIDE SEQUENCE [LARGE SCALE GENOMIC DNA]</scope>
    <source>
        <strain evidence="2">R1</strain>
        <tissue evidence="2">Leaf</tissue>
    </source>
</reference>
<accession>A0AAQ3PV07</accession>
<dbReference type="AlphaFoldDB" id="A0AAQ3PV07"/>
<evidence type="ECO:0000259" key="1">
    <source>
        <dbReference type="Pfam" id="PF03732"/>
    </source>
</evidence>
<sequence length="167" mass="19629">MEAEDWVRTIERKLELLNYDEQTKIALATHQLFGTALAWWEIVKAAHKDRMTWKEFNTAFRQHHVPEATKDLKAEEFRHLTQGNSTVAEYIQKFTELSRYAPEEVDSDGKKRKAFIKGLNPEVASLAYTCGAPDFASLIGHTIWLEKFKQEEKNHLKRKFMEFKTQR</sequence>
<dbReference type="EMBL" id="CP144745">
    <property type="protein sequence ID" value="WVZ53164.1"/>
    <property type="molecule type" value="Genomic_DNA"/>
</dbReference>
<dbReference type="InterPro" id="IPR005162">
    <property type="entry name" value="Retrotrans_gag_dom"/>
</dbReference>
<proteinExistence type="predicted"/>
<keyword evidence="3" id="KW-1185">Reference proteome</keyword>
<protein>
    <recommendedName>
        <fullName evidence="1">Retrotransposon gag domain-containing protein</fullName>
    </recommendedName>
</protein>
<evidence type="ECO:0000313" key="3">
    <source>
        <dbReference type="Proteomes" id="UP001341281"/>
    </source>
</evidence>